<gene>
    <name evidence="2" type="ORF">EDD36DRAFT_469284</name>
</gene>
<evidence type="ECO:0000256" key="1">
    <source>
        <dbReference type="SAM" id="Phobius"/>
    </source>
</evidence>
<organism evidence="2 3">
    <name type="scientific">Exophiala viscosa</name>
    <dbReference type="NCBI Taxonomy" id="2486360"/>
    <lineage>
        <taxon>Eukaryota</taxon>
        <taxon>Fungi</taxon>
        <taxon>Dikarya</taxon>
        <taxon>Ascomycota</taxon>
        <taxon>Pezizomycotina</taxon>
        <taxon>Eurotiomycetes</taxon>
        <taxon>Chaetothyriomycetidae</taxon>
        <taxon>Chaetothyriales</taxon>
        <taxon>Herpotrichiellaceae</taxon>
        <taxon>Exophiala</taxon>
    </lineage>
</organism>
<evidence type="ECO:0000313" key="2">
    <source>
        <dbReference type="EMBL" id="KAI1608399.1"/>
    </source>
</evidence>
<accession>A0AAN6DL25</accession>
<feature type="transmembrane region" description="Helical" evidence="1">
    <location>
        <begin position="25"/>
        <end position="45"/>
    </location>
</feature>
<dbReference type="EMBL" id="MU404363">
    <property type="protein sequence ID" value="KAI1608399.1"/>
    <property type="molecule type" value="Genomic_DNA"/>
</dbReference>
<evidence type="ECO:0000313" key="3">
    <source>
        <dbReference type="Proteomes" id="UP001203852"/>
    </source>
</evidence>
<reference evidence="2" key="1">
    <citation type="journal article" date="2022" name="bioRxiv">
        <title>Deciphering the potential niche of two novel black yeast fungi from a biological soil crust based on their genomes, phenotypes, and melanin regulation.</title>
        <authorList>
            <consortium name="DOE Joint Genome Institute"/>
            <person name="Carr E.C."/>
            <person name="Barton Q."/>
            <person name="Grambo S."/>
            <person name="Sullivan M."/>
            <person name="Renfro C.M."/>
            <person name="Kuo A."/>
            <person name="Pangilinan J."/>
            <person name="Lipzen A."/>
            <person name="Keymanesh K."/>
            <person name="Savage E."/>
            <person name="Barry K."/>
            <person name="Grigoriev I.V."/>
            <person name="Riekhof W.R."/>
            <person name="Harris S.S."/>
        </authorList>
    </citation>
    <scope>NUCLEOTIDE SEQUENCE</scope>
    <source>
        <strain evidence="2">JF 03-4F</strain>
    </source>
</reference>
<dbReference type="AlphaFoldDB" id="A0AAN6DL25"/>
<keyword evidence="3" id="KW-1185">Reference proteome</keyword>
<keyword evidence="1" id="KW-1133">Transmembrane helix</keyword>
<name>A0AAN6DL25_9EURO</name>
<keyword evidence="1" id="KW-0812">Transmembrane</keyword>
<dbReference type="Proteomes" id="UP001203852">
    <property type="component" value="Unassembled WGS sequence"/>
</dbReference>
<comment type="caution">
    <text evidence="2">The sequence shown here is derived from an EMBL/GenBank/DDBJ whole genome shotgun (WGS) entry which is preliminary data.</text>
</comment>
<keyword evidence="1" id="KW-0472">Membrane</keyword>
<sequence length="96" mass="10884">MSGNQQISSEDAKSVTDALTATRAFGVWGLVLGLGGGLLLGYNMFIDEESGSHCRERELTENFRKLESSFKHGLELQTNELERREVHREINRIFKK</sequence>
<protein>
    <submittedName>
        <fullName evidence="2">Uncharacterized protein</fullName>
    </submittedName>
</protein>
<proteinExistence type="predicted"/>